<organism evidence="17 18">
    <name type="scientific">Actinocrinis puniceicyclus</name>
    <dbReference type="NCBI Taxonomy" id="977794"/>
    <lineage>
        <taxon>Bacteria</taxon>
        <taxon>Bacillati</taxon>
        <taxon>Actinomycetota</taxon>
        <taxon>Actinomycetes</taxon>
        <taxon>Catenulisporales</taxon>
        <taxon>Actinospicaceae</taxon>
        <taxon>Actinocrinis</taxon>
    </lineage>
</organism>
<dbReference type="Pfam" id="PF13439">
    <property type="entry name" value="Glyco_transf_4"/>
    <property type="match status" value="1"/>
</dbReference>
<dbReference type="Pfam" id="PF00534">
    <property type="entry name" value="Glycos_transf_1"/>
    <property type="match status" value="1"/>
</dbReference>
<keyword evidence="5" id="KW-0808">Transferase</keyword>
<dbReference type="EMBL" id="JAGSXH010000054">
    <property type="protein sequence ID" value="MBS2964607.1"/>
    <property type="molecule type" value="Genomic_DNA"/>
</dbReference>
<dbReference type="EC" id="2.4.1.346" evidence="10"/>
<comment type="catalytic activity">
    <reaction evidence="7">
        <text>a 1,2-diacyl-sn-glycero-3-phospho-[alpha-D-6-acyl-mannopyranosyl-(1&lt;-&gt;6)-D-myo-inositol] + GDP-alpha-D-mannose = a 2-O-(alpha-D-mannosyl)-6-O-(6-O-acyl-alpha-D-mannosyl)-1-phosphatidyl-1D-myo-inositol + GDP + H(+)</text>
        <dbReference type="Rhea" id="RHEA:52444"/>
        <dbReference type="ChEBI" id="CHEBI:15378"/>
        <dbReference type="ChEBI" id="CHEBI:57527"/>
        <dbReference type="ChEBI" id="CHEBI:58189"/>
        <dbReference type="ChEBI" id="CHEBI:88053"/>
        <dbReference type="ChEBI" id="CHEBI:136625"/>
        <dbReference type="EC" id="2.4.1.346"/>
    </reaction>
</comment>
<evidence type="ECO:0000256" key="10">
    <source>
        <dbReference type="ARBA" id="ARBA00066957"/>
    </source>
</evidence>
<dbReference type="InterPro" id="IPR001296">
    <property type="entry name" value="Glyco_trans_1"/>
</dbReference>
<reference evidence="17" key="1">
    <citation type="submission" date="2021-04" db="EMBL/GenBank/DDBJ databases">
        <title>Genome based classification of Actinospica acidithermotolerans sp. nov., an actinobacterium isolated from an Indonesian hot spring.</title>
        <authorList>
            <person name="Kusuma A.B."/>
            <person name="Putra K.E."/>
            <person name="Nafisah S."/>
            <person name="Loh J."/>
            <person name="Nouioui I."/>
            <person name="Goodfellow M."/>
        </authorList>
    </citation>
    <scope>NUCLEOTIDE SEQUENCE</scope>
    <source>
        <strain evidence="17">DSM 45618</strain>
    </source>
</reference>
<comment type="pathway">
    <text evidence="1">Lipid metabolism.</text>
</comment>
<evidence type="ECO:0000313" key="18">
    <source>
        <dbReference type="Proteomes" id="UP000677913"/>
    </source>
</evidence>
<feature type="domain" description="Glycosyl transferase family 1" evidence="15">
    <location>
        <begin position="198"/>
        <end position="361"/>
    </location>
</feature>
<comment type="catalytic activity">
    <reaction evidence="8">
        <text>a 1,2-diacyl-sn-glycero-3-phospho-[alpha-D-mannopyranosyl-(1&lt;-&gt;6)-D-myo-inositol] + GDP-alpha-D-mannose = a 2,6-O-bis(alpha-D-mannopyranosyl)-1-phosphatidyl-1D-myo-inositol + GDP + H(+)</text>
        <dbReference type="Rhea" id="RHEA:52440"/>
        <dbReference type="ChEBI" id="CHEBI:15378"/>
        <dbReference type="ChEBI" id="CHEBI:57527"/>
        <dbReference type="ChEBI" id="CHEBI:58189"/>
        <dbReference type="ChEBI" id="CHEBI:87673"/>
        <dbReference type="ChEBI" id="CHEBI:136624"/>
        <dbReference type="EC" id="2.4.1.346"/>
    </reaction>
</comment>
<evidence type="ECO:0000256" key="11">
    <source>
        <dbReference type="ARBA" id="ARBA00075163"/>
    </source>
</evidence>
<dbReference type="RefSeq" id="WP_211468967.1">
    <property type="nucleotide sequence ID" value="NZ_JAGSXH010000054.1"/>
</dbReference>
<dbReference type="Gene3D" id="3.40.50.2000">
    <property type="entry name" value="Glycogen Phosphorylase B"/>
    <property type="match status" value="2"/>
</dbReference>
<dbReference type="GO" id="GO:0043750">
    <property type="term" value="F:phosphatidylinositol alpha-mannosyltransferase activity"/>
    <property type="evidence" value="ECO:0007669"/>
    <property type="project" value="UniProtKB-ARBA"/>
</dbReference>
<proteinExistence type="inferred from homology"/>
<evidence type="ECO:0000256" key="5">
    <source>
        <dbReference type="ARBA" id="ARBA00022679"/>
    </source>
</evidence>
<dbReference type="GO" id="GO:0033164">
    <property type="term" value="F:initiation-specific glycolipid 1,6-alpha-mannosyltransferase activity"/>
    <property type="evidence" value="ECO:0007669"/>
    <property type="project" value="UniProtKB-ARBA"/>
</dbReference>
<dbReference type="CDD" id="cd03801">
    <property type="entry name" value="GT4_PimA-like"/>
    <property type="match status" value="1"/>
</dbReference>
<keyword evidence="3" id="KW-0444">Lipid biosynthesis</keyword>
<dbReference type="FunFam" id="3.40.50.2000:FF:000115">
    <property type="entry name" value="Alpha-(1-6)-phosphatidylinositol monomannoside mannosyltransferase"/>
    <property type="match status" value="1"/>
</dbReference>
<evidence type="ECO:0000259" key="15">
    <source>
        <dbReference type="Pfam" id="PF00534"/>
    </source>
</evidence>
<evidence type="ECO:0000256" key="9">
    <source>
        <dbReference type="ARBA" id="ARBA00060651"/>
    </source>
</evidence>
<dbReference type="FunFam" id="3.40.50.2000:FF:000069">
    <property type="entry name" value="Alpha-(1-6)-phosphatidylinositol monomannoside mannosyltransferase"/>
    <property type="match status" value="1"/>
</dbReference>
<evidence type="ECO:0000256" key="3">
    <source>
        <dbReference type="ARBA" id="ARBA00022516"/>
    </source>
</evidence>
<evidence type="ECO:0000313" key="17">
    <source>
        <dbReference type="EMBL" id="MBS2964607.1"/>
    </source>
</evidence>
<dbReference type="GO" id="GO:0009247">
    <property type="term" value="P:glycolipid biosynthetic process"/>
    <property type="evidence" value="ECO:0007669"/>
    <property type="project" value="UniProtKB-ARBA"/>
</dbReference>
<evidence type="ECO:0000259" key="16">
    <source>
        <dbReference type="Pfam" id="PF13439"/>
    </source>
</evidence>
<accession>A0A8J7WRE0</accession>
<keyword evidence="6" id="KW-0443">Lipid metabolism</keyword>
<dbReference type="Proteomes" id="UP000677913">
    <property type="component" value="Unassembled WGS sequence"/>
</dbReference>
<name>A0A8J7WRE0_9ACTN</name>
<evidence type="ECO:0000256" key="2">
    <source>
        <dbReference type="ARBA" id="ARBA00009481"/>
    </source>
</evidence>
<evidence type="ECO:0000256" key="4">
    <source>
        <dbReference type="ARBA" id="ARBA00022676"/>
    </source>
</evidence>
<evidence type="ECO:0000256" key="12">
    <source>
        <dbReference type="ARBA" id="ARBA00076875"/>
    </source>
</evidence>
<evidence type="ECO:0000256" key="6">
    <source>
        <dbReference type="ARBA" id="ARBA00023098"/>
    </source>
</evidence>
<sequence>MPRTLVVTNDYPPRPGGIQEFVQSMVDGFTPSDVVVYASTWRGKAAECRAYDAQRPYLTVREDTSVLLPDPRRTRRACEIARAEGCETVWFGAAAPLGLMAPALRRAGVGRLVATTHGHETGWAQLPGARTLLRRIGDGVDVITYLSEYQRTRIGAVLSPQAAARMQQLSPGVDTDRFRPELRTSPEVAQLRELHGLTDRPVAVCVSRLVPRKGQDTLIRAWPAVKRAVPDAMLLIGGGGPYRKDLERIARETGVERDVLFAGRLPWEDLPLYYAAGDVFAMPCRTRRAGLDVEGLGIVYLEASATGLPVLAGDSGGAPDAVIEGETGFVVPGRDVDRTARGVARLLADPALAVKLGEAGRCWVERRWQWSSIRERFRALLDAR</sequence>
<dbReference type="InterPro" id="IPR028098">
    <property type="entry name" value="Glyco_trans_4-like_N"/>
</dbReference>
<comment type="caution">
    <text evidence="17">The sequence shown here is derived from an EMBL/GenBank/DDBJ whole genome shotgun (WGS) entry which is preliminary data.</text>
</comment>
<dbReference type="PANTHER" id="PTHR45947">
    <property type="entry name" value="SULFOQUINOVOSYL TRANSFERASE SQD2"/>
    <property type="match status" value="1"/>
</dbReference>
<feature type="domain" description="Glycosyltransferase subfamily 4-like N-terminal" evidence="16">
    <location>
        <begin position="15"/>
        <end position="177"/>
    </location>
</feature>
<dbReference type="PANTHER" id="PTHR45947:SF3">
    <property type="entry name" value="SULFOQUINOVOSYL TRANSFERASE SQD2"/>
    <property type="match status" value="1"/>
</dbReference>
<dbReference type="GO" id="GO:0016020">
    <property type="term" value="C:membrane"/>
    <property type="evidence" value="ECO:0007669"/>
    <property type="project" value="GOC"/>
</dbReference>
<evidence type="ECO:0000256" key="8">
    <source>
        <dbReference type="ARBA" id="ARBA00052876"/>
    </source>
</evidence>
<gene>
    <name evidence="17" type="ORF">KGA66_16240</name>
</gene>
<dbReference type="SUPFAM" id="SSF53756">
    <property type="entry name" value="UDP-Glycosyltransferase/glycogen phosphorylase"/>
    <property type="match status" value="1"/>
</dbReference>
<evidence type="ECO:0000256" key="13">
    <source>
        <dbReference type="ARBA" id="ARBA00077842"/>
    </source>
</evidence>
<keyword evidence="4" id="KW-0328">Glycosyltransferase</keyword>
<keyword evidence="18" id="KW-1185">Reference proteome</keyword>
<evidence type="ECO:0000256" key="1">
    <source>
        <dbReference type="ARBA" id="ARBA00005189"/>
    </source>
</evidence>
<evidence type="ECO:0000256" key="14">
    <source>
        <dbReference type="ARBA" id="ARBA00079381"/>
    </source>
</evidence>
<comment type="similarity">
    <text evidence="2">Belongs to the glycosyltransferase group 1 family. Glycosyltransferase 4 subfamily.</text>
</comment>
<dbReference type="AlphaFoldDB" id="A0A8J7WRE0"/>
<protein>
    <recommendedName>
        <fullName evidence="10">phosphatidyl-myo-inositol dimannoside synthase</fullName>
        <ecNumber evidence="10">2.4.1.346</ecNumber>
    </recommendedName>
    <alternativeName>
        <fullName evidence="11">Alpha-D-mannose-alpha-(1-6)-phosphatidylmyo-inositol-mannosyltransferase</fullName>
    </alternativeName>
    <alternativeName>
        <fullName evidence="14">Alpha-mannosyltransferase</fullName>
    </alternativeName>
    <alternativeName>
        <fullName evidence="13">Guanosine diphosphomannose-phosphatidyl-inositol alpha-mannosyltransferase</fullName>
    </alternativeName>
    <alternativeName>
        <fullName evidence="12">Phosphatidylinositol alpha-mannosyltransferase</fullName>
    </alternativeName>
</protein>
<evidence type="ECO:0000256" key="7">
    <source>
        <dbReference type="ARBA" id="ARBA00051960"/>
    </source>
</evidence>
<dbReference type="InterPro" id="IPR050194">
    <property type="entry name" value="Glycosyltransferase_grp1"/>
</dbReference>
<comment type="pathway">
    <text evidence="9">Phospholipid metabolism; phosphatidylinositol metabolism.</text>
</comment>